<evidence type="ECO:0000313" key="6">
    <source>
        <dbReference type="EMBL" id="HGU32032.1"/>
    </source>
</evidence>
<dbReference type="PIRSF" id="PIRSF016839">
    <property type="entry name" value="PhP"/>
    <property type="match status" value="1"/>
</dbReference>
<dbReference type="PROSITE" id="PS01322">
    <property type="entry name" value="PHOSPHOTRIESTERASE_1"/>
    <property type="match status" value="1"/>
</dbReference>
<feature type="binding site" evidence="4">
    <location>
        <position position="26"/>
    </location>
    <ligand>
        <name>Zn(2+)</name>
        <dbReference type="ChEBI" id="CHEBI:29105"/>
        <label>1</label>
    </ligand>
</feature>
<keyword evidence="2" id="KW-0378">Hydrolase</keyword>
<dbReference type="InterPro" id="IPR017947">
    <property type="entry name" value="AryldialkylPase_Zn-BS"/>
</dbReference>
<name>A0A7C4RQY0_9BACT</name>
<accession>A0A7C4RQY0</accession>
<evidence type="ECO:0000256" key="3">
    <source>
        <dbReference type="PIRSR" id="PIRSR601559-50"/>
    </source>
</evidence>
<dbReference type="SUPFAM" id="SSF51556">
    <property type="entry name" value="Metallo-dependent hydrolases"/>
    <property type="match status" value="1"/>
</dbReference>
<feature type="binding site" evidence="4">
    <location>
        <position position="268"/>
    </location>
    <ligand>
        <name>Zn(2+)</name>
        <dbReference type="ChEBI" id="CHEBI:29105"/>
        <label>1</label>
    </ligand>
</feature>
<feature type="binding site" evidence="4">
    <location>
        <position position="208"/>
    </location>
    <ligand>
        <name>Zn(2+)</name>
        <dbReference type="ChEBI" id="CHEBI:29105"/>
        <label>2</label>
    </ligand>
</feature>
<dbReference type="PANTHER" id="PTHR10819:SF3">
    <property type="entry name" value="PHOSPHOTRIESTERASE-RELATED PROTEIN"/>
    <property type="match status" value="1"/>
</dbReference>
<evidence type="ECO:0000256" key="5">
    <source>
        <dbReference type="PROSITE-ProRule" id="PRU00679"/>
    </source>
</evidence>
<dbReference type="GO" id="GO:0016788">
    <property type="term" value="F:hydrolase activity, acting on ester bonds"/>
    <property type="evidence" value="ECO:0007669"/>
    <property type="project" value="InterPro"/>
</dbReference>
<keyword evidence="1 4" id="KW-0479">Metal-binding</keyword>
<feature type="modified residue" description="N6-carboxylysine" evidence="3 5">
    <location>
        <position position="147"/>
    </location>
</feature>
<protein>
    <submittedName>
        <fullName evidence="6">Phosphotriesterase-related protein</fullName>
    </submittedName>
</protein>
<dbReference type="Pfam" id="PF02126">
    <property type="entry name" value="PTE"/>
    <property type="match status" value="1"/>
</dbReference>
<dbReference type="PANTHER" id="PTHR10819">
    <property type="entry name" value="PHOSPHOTRIESTERASE-RELATED"/>
    <property type="match status" value="1"/>
</dbReference>
<dbReference type="AlphaFoldDB" id="A0A7C4RQY0"/>
<dbReference type="GO" id="GO:0008270">
    <property type="term" value="F:zinc ion binding"/>
    <property type="evidence" value="ECO:0007669"/>
    <property type="project" value="InterPro"/>
</dbReference>
<dbReference type="EMBL" id="DSUH01000091">
    <property type="protein sequence ID" value="HGU32032.1"/>
    <property type="molecule type" value="Genomic_DNA"/>
</dbReference>
<comment type="cofactor">
    <cofactor evidence="4">
        <name>a divalent metal cation</name>
        <dbReference type="ChEBI" id="CHEBI:60240"/>
    </cofactor>
    <text evidence="4">Binds 2 divalent metal cations per subunit.</text>
</comment>
<sequence>MSNRKVTTVLGPVSPEDLGVTLMHEHILYGYPGWEGDQTVAPFDRAAIVMNAVTILKALRETCGLKTYVDATPNDGGRRVDVLREVSEKSGVQIICATGYYYEGEGSPTYWKFRATLGDIREEIYELFMKETTVGIQGTGIKAGVLKVGSSQGVITDYEKLLFEAAARVQKETGVPIITHTQHGTMGPEQAELLIANGADPKHIQIGHMSDNLNMDYQERTLKHGVFVSWDRMGLQGLVGCPMDAQRYPVLIDLIQKGYGNQLMISHDCVLNWLGRPLKIPEAALPLIANWNPFHLFQNILPALKAGGVTDAQIHGIIVDNPRRLFGGK</sequence>
<organism evidence="6">
    <name type="scientific">Desulfatirhabdium butyrativorans</name>
    <dbReference type="NCBI Taxonomy" id="340467"/>
    <lineage>
        <taxon>Bacteria</taxon>
        <taxon>Pseudomonadati</taxon>
        <taxon>Thermodesulfobacteriota</taxon>
        <taxon>Desulfobacteria</taxon>
        <taxon>Desulfobacterales</taxon>
        <taxon>Desulfatirhabdiaceae</taxon>
        <taxon>Desulfatirhabdium</taxon>
    </lineage>
</organism>
<evidence type="ECO:0000256" key="1">
    <source>
        <dbReference type="ARBA" id="ARBA00022723"/>
    </source>
</evidence>
<evidence type="ECO:0000256" key="2">
    <source>
        <dbReference type="ARBA" id="ARBA00022801"/>
    </source>
</evidence>
<feature type="binding site" evidence="4">
    <location>
        <position position="180"/>
    </location>
    <ligand>
        <name>Zn(2+)</name>
        <dbReference type="ChEBI" id="CHEBI:29105"/>
        <label>2</label>
    </ligand>
</feature>
<dbReference type="InterPro" id="IPR032466">
    <property type="entry name" value="Metal_Hydrolase"/>
</dbReference>
<reference evidence="6" key="1">
    <citation type="journal article" date="2020" name="mSystems">
        <title>Genome- and Community-Level Interaction Insights into Carbon Utilization and Element Cycling Functions of Hydrothermarchaeota in Hydrothermal Sediment.</title>
        <authorList>
            <person name="Zhou Z."/>
            <person name="Liu Y."/>
            <person name="Xu W."/>
            <person name="Pan J."/>
            <person name="Luo Z.H."/>
            <person name="Li M."/>
        </authorList>
    </citation>
    <scope>NUCLEOTIDE SEQUENCE [LARGE SCALE GENOMIC DNA]</scope>
    <source>
        <strain evidence="6">SpSt-477</strain>
    </source>
</reference>
<evidence type="ECO:0000256" key="4">
    <source>
        <dbReference type="PIRSR" id="PIRSR601559-51"/>
    </source>
</evidence>
<dbReference type="Gene3D" id="3.20.20.140">
    <property type="entry name" value="Metal-dependent hydrolases"/>
    <property type="match status" value="1"/>
</dbReference>
<gene>
    <name evidence="6" type="ORF">ENS29_04155</name>
</gene>
<comment type="similarity">
    <text evidence="5">Belongs to the metallo-dependent hydrolases superfamily. Phosphotriesterase family.</text>
</comment>
<comment type="caution">
    <text evidence="6">The sequence shown here is derived from an EMBL/GenBank/DDBJ whole genome shotgun (WGS) entry which is preliminary data.</text>
</comment>
<proteinExistence type="inferred from homology"/>
<feature type="binding site" description="via carbamate group" evidence="4">
    <location>
        <position position="147"/>
    </location>
    <ligand>
        <name>Zn(2+)</name>
        <dbReference type="ChEBI" id="CHEBI:29105"/>
        <label>2</label>
    </ligand>
</feature>
<dbReference type="PROSITE" id="PS51347">
    <property type="entry name" value="PHOSPHOTRIESTERASE_2"/>
    <property type="match status" value="1"/>
</dbReference>
<dbReference type="InterPro" id="IPR001559">
    <property type="entry name" value="Phosphotriesterase"/>
</dbReference>
<feature type="binding site" description="via carbamate group" evidence="4">
    <location>
        <position position="147"/>
    </location>
    <ligand>
        <name>Zn(2+)</name>
        <dbReference type="ChEBI" id="CHEBI:29105"/>
        <label>1</label>
    </ligand>
</feature>
<feature type="binding site" evidence="4">
    <location>
        <position position="24"/>
    </location>
    <ligand>
        <name>Zn(2+)</name>
        <dbReference type="ChEBI" id="CHEBI:29105"/>
        <label>1</label>
    </ligand>
</feature>